<dbReference type="InterPro" id="IPR036397">
    <property type="entry name" value="RNaseH_sf"/>
</dbReference>
<accession>A0A835HVK2</accession>
<keyword evidence="3" id="KW-1185">Reference proteome</keyword>
<feature type="domain" description="RNase H type-1" evidence="1">
    <location>
        <begin position="19"/>
        <end position="100"/>
    </location>
</feature>
<gene>
    <name evidence="2" type="ORF">IFM89_025859</name>
</gene>
<dbReference type="SUPFAM" id="SSF53098">
    <property type="entry name" value="Ribonuclease H-like"/>
    <property type="match status" value="1"/>
</dbReference>
<dbReference type="OrthoDB" id="1906820at2759"/>
<dbReference type="PANTHER" id="PTHR47723">
    <property type="entry name" value="OS05G0353850 PROTEIN"/>
    <property type="match status" value="1"/>
</dbReference>
<dbReference type="GO" id="GO:0003676">
    <property type="term" value="F:nucleic acid binding"/>
    <property type="evidence" value="ECO:0007669"/>
    <property type="project" value="InterPro"/>
</dbReference>
<dbReference type="InterPro" id="IPR002156">
    <property type="entry name" value="RNaseH_domain"/>
</dbReference>
<sequence length="102" mass="11136">MVIPCYWIKPDEGIAKLDADGAVNNRGAGFGGIIHDSNGDMIAAYIGSSLHNSILFQELTSIHQGLSTCLRIGISKVLVASDYLRAIHAITKIEEPPWQMWI</sequence>
<evidence type="ECO:0000313" key="2">
    <source>
        <dbReference type="EMBL" id="KAF9606511.1"/>
    </source>
</evidence>
<dbReference type="InterPro" id="IPR012337">
    <property type="entry name" value="RNaseH-like_sf"/>
</dbReference>
<organism evidence="2 3">
    <name type="scientific">Coptis chinensis</name>
    <dbReference type="NCBI Taxonomy" id="261450"/>
    <lineage>
        <taxon>Eukaryota</taxon>
        <taxon>Viridiplantae</taxon>
        <taxon>Streptophyta</taxon>
        <taxon>Embryophyta</taxon>
        <taxon>Tracheophyta</taxon>
        <taxon>Spermatophyta</taxon>
        <taxon>Magnoliopsida</taxon>
        <taxon>Ranunculales</taxon>
        <taxon>Ranunculaceae</taxon>
        <taxon>Coptidoideae</taxon>
        <taxon>Coptis</taxon>
    </lineage>
</organism>
<dbReference type="Gene3D" id="3.30.420.10">
    <property type="entry name" value="Ribonuclease H-like superfamily/Ribonuclease H"/>
    <property type="match status" value="1"/>
</dbReference>
<dbReference type="GO" id="GO:0004523">
    <property type="term" value="F:RNA-DNA hybrid ribonuclease activity"/>
    <property type="evidence" value="ECO:0007669"/>
    <property type="project" value="InterPro"/>
</dbReference>
<dbReference type="PANTHER" id="PTHR47723:SF19">
    <property type="entry name" value="POLYNUCLEOTIDYL TRANSFERASE, RIBONUCLEASE H-LIKE SUPERFAMILY PROTEIN"/>
    <property type="match status" value="1"/>
</dbReference>
<dbReference type="Proteomes" id="UP000631114">
    <property type="component" value="Unassembled WGS sequence"/>
</dbReference>
<protein>
    <recommendedName>
        <fullName evidence="1">RNase H type-1 domain-containing protein</fullName>
    </recommendedName>
</protein>
<dbReference type="EMBL" id="JADFTS010000005">
    <property type="protein sequence ID" value="KAF9606511.1"/>
    <property type="molecule type" value="Genomic_DNA"/>
</dbReference>
<evidence type="ECO:0000259" key="1">
    <source>
        <dbReference type="Pfam" id="PF13456"/>
    </source>
</evidence>
<dbReference type="InterPro" id="IPR044730">
    <property type="entry name" value="RNase_H-like_dom_plant"/>
</dbReference>
<evidence type="ECO:0000313" key="3">
    <source>
        <dbReference type="Proteomes" id="UP000631114"/>
    </source>
</evidence>
<dbReference type="Pfam" id="PF13456">
    <property type="entry name" value="RVT_3"/>
    <property type="match status" value="1"/>
</dbReference>
<dbReference type="CDD" id="cd06222">
    <property type="entry name" value="RNase_H_like"/>
    <property type="match status" value="1"/>
</dbReference>
<proteinExistence type="predicted"/>
<comment type="caution">
    <text evidence="2">The sequence shown here is derived from an EMBL/GenBank/DDBJ whole genome shotgun (WGS) entry which is preliminary data.</text>
</comment>
<reference evidence="2 3" key="1">
    <citation type="submission" date="2020-10" db="EMBL/GenBank/DDBJ databases">
        <title>The Coptis chinensis genome and diversification of protoberbering-type alkaloids.</title>
        <authorList>
            <person name="Wang B."/>
            <person name="Shu S."/>
            <person name="Song C."/>
            <person name="Liu Y."/>
        </authorList>
    </citation>
    <scope>NUCLEOTIDE SEQUENCE [LARGE SCALE GENOMIC DNA]</scope>
    <source>
        <strain evidence="2">HL-2020</strain>
        <tissue evidence="2">Leaf</tissue>
    </source>
</reference>
<name>A0A835HVK2_9MAGN</name>
<dbReference type="InterPro" id="IPR053151">
    <property type="entry name" value="RNase_H-like"/>
</dbReference>
<dbReference type="AlphaFoldDB" id="A0A835HVK2"/>